<sequence>MAWLRVDVRLSGAAAVLRGQLRGQTAVSLVWLGLAGFFSRGPSPSPIGSRRCLRPIARHQATRFNRLPLAPPTRLPRKQSPDPGSQFPCKTDEQALASSISLPSRDGPSGRPSTRCTLCGIHASFERGGRPSSRKEWNLSMPEASPGNMKWAWTVSVLCLSSRPYPIGECPTAYIRTWFVSDSISHRLVETGNGDNCRDHSGLSTKHSLAPVPDPAAHGKRQDRKGVHPIPAQCPAEGAQRALG</sequence>
<comment type="caution">
    <text evidence="2">The sequence shown here is derived from an EMBL/GenBank/DDBJ whole genome shotgun (WGS) entry which is preliminary data.</text>
</comment>
<feature type="region of interest" description="Disordered" evidence="1">
    <location>
        <begin position="197"/>
        <end position="244"/>
    </location>
</feature>
<accession>A0AAE0LT29</accession>
<evidence type="ECO:0000313" key="2">
    <source>
        <dbReference type="EMBL" id="KAK3296492.1"/>
    </source>
</evidence>
<gene>
    <name evidence="2" type="ORF">B0H64DRAFT_171281</name>
</gene>
<feature type="region of interest" description="Disordered" evidence="1">
    <location>
        <begin position="68"/>
        <end position="90"/>
    </location>
</feature>
<dbReference type="GeneID" id="87835715"/>
<proteinExistence type="predicted"/>
<dbReference type="Proteomes" id="UP001278766">
    <property type="component" value="Unassembled WGS sequence"/>
</dbReference>
<dbReference type="AlphaFoldDB" id="A0AAE0LT29"/>
<reference evidence="2" key="1">
    <citation type="journal article" date="2023" name="Mol. Phylogenet. Evol.">
        <title>Genome-scale phylogeny and comparative genomics of the fungal order Sordariales.</title>
        <authorList>
            <person name="Hensen N."/>
            <person name="Bonometti L."/>
            <person name="Westerberg I."/>
            <person name="Brannstrom I.O."/>
            <person name="Guillou S."/>
            <person name="Cros-Aarteil S."/>
            <person name="Calhoun S."/>
            <person name="Haridas S."/>
            <person name="Kuo A."/>
            <person name="Mondo S."/>
            <person name="Pangilinan J."/>
            <person name="Riley R."/>
            <person name="LaButti K."/>
            <person name="Andreopoulos B."/>
            <person name="Lipzen A."/>
            <person name="Chen C."/>
            <person name="Yan M."/>
            <person name="Daum C."/>
            <person name="Ng V."/>
            <person name="Clum A."/>
            <person name="Steindorff A."/>
            <person name="Ohm R.A."/>
            <person name="Martin F."/>
            <person name="Silar P."/>
            <person name="Natvig D.O."/>
            <person name="Lalanne C."/>
            <person name="Gautier V."/>
            <person name="Ament-Velasquez S.L."/>
            <person name="Kruys A."/>
            <person name="Hutchinson M.I."/>
            <person name="Powell A.J."/>
            <person name="Barry K."/>
            <person name="Miller A.N."/>
            <person name="Grigoriev I.V."/>
            <person name="Debuchy R."/>
            <person name="Gladieux P."/>
            <person name="Hiltunen Thoren M."/>
            <person name="Johannesson H."/>
        </authorList>
    </citation>
    <scope>NUCLEOTIDE SEQUENCE</scope>
    <source>
        <strain evidence="2">CBS 168.71</strain>
    </source>
</reference>
<dbReference type="EMBL" id="JAUEPN010000004">
    <property type="protein sequence ID" value="KAK3296492.1"/>
    <property type="molecule type" value="Genomic_DNA"/>
</dbReference>
<protein>
    <submittedName>
        <fullName evidence="2">Uncharacterized protein</fullName>
    </submittedName>
</protein>
<keyword evidence="3" id="KW-1185">Reference proteome</keyword>
<evidence type="ECO:0000313" key="3">
    <source>
        <dbReference type="Proteomes" id="UP001278766"/>
    </source>
</evidence>
<organism evidence="2 3">
    <name type="scientific">Chaetomium fimeti</name>
    <dbReference type="NCBI Taxonomy" id="1854472"/>
    <lineage>
        <taxon>Eukaryota</taxon>
        <taxon>Fungi</taxon>
        <taxon>Dikarya</taxon>
        <taxon>Ascomycota</taxon>
        <taxon>Pezizomycotina</taxon>
        <taxon>Sordariomycetes</taxon>
        <taxon>Sordariomycetidae</taxon>
        <taxon>Sordariales</taxon>
        <taxon>Chaetomiaceae</taxon>
        <taxon>Chaetomium</taxon>
    </lineage>
</organism>
<evidence type="ECO:0000256" key="1">
    <source>
        <dbReference type="SAM" id="MobiDB-lite"/>
    </source>
</evidence>
<name>A0AAE0LT29_9PEZI</name>
<reference evidence="2" key="2">
    <citation type="submission" date="2023-06" db="EMBL/GenBank/DDBJ databases">
        <authorList>
            <consortium name="Lawrence Berkeley National Laboratory"/>
            <person name="Haridas S."/>
            <person name="Hensen N."/>
            <person name="Bonometti L."/>
            <person name="Westerberg I."/>
            <person name="Brannstrom I.O."/>
            <person name="Guillou S."/>
            <person name="Cros-Aarteil S."/>
            <person name="Calhoun S."/>
            <person name="Kuo A."/>
            <person name="Mondo S."/>
            <person name="Pangilinan J."/>
            <person name="Riley R."/>
            <person name="Labutti K."/>
            <person name="Andreopoulos B."/>
            <person name="Lipzen A."/>
            <person name="Chen C."/>
            <person name="Yanf M."/>
            <person name="Daum C."/>
            <person name="Ng V."/>
            <person name="Clum A."/>
            <person name="Steindorff A."/>
            <person name="Ohm R."/>
            <person name="Martin F."/>
            <person name="Silar P."/>
            <person name="Natvig D."/>
            <person name="Lalanne C."/>
            <person name="Gautier V."/>
            <person name="Ament-Velasquez S.L."/>
            <person name="Kruys A."/>
            <person name="Hutchinson M.I."/>
            <person name="Powell A.J."/>
            <person name="Barry K."/>
            <person name="Miller A.N."/>
            <person name="Grigoriev I.V."/>
            <person name="Debuchy R."/>
            <person name="Gladieux P."/>
            <person name="Thoren M.H."/>
            <person name="Johannesson H."/>
        </authorList>
    </citation>
    <scope>NUCLEOTIDE SEQUENCE</scope>
    <source>
        <strain evidence="2">CBS 168.71</strain>
    </source>
</reference>
<dbReference type="RefSeq" id="XP_062660006.1">
    <property type="nucleotide sequence ID" value="XM_062798767.1"/>
</dbReference>